<dbReference type="KEGG" id="vg:24725238"/>
<dbReference type="Gene3D" id="3.90.75.20">
    <property type="match status" value="1"/>
</dbReference>
<dbReference type="InterPro" id="IPR044925">
    <property type="entry name" value="His-Me_finger_sf"/>
</dbReference>
<dbReference type="EMBL" id="KM044272">
    <property type="protein sequence ID" value="AIF71789.1"/>
    <property type="molecule type" value="Genomic_DNA"/>
</dbReference>
<dbReference type="Proteomes" id="UP000031602">
    <property type="component" value="Segment"/>
</dbReference>
<evidence type="ECO:0000313" key="3">
    <source>
        <dbReference type="Proteomes" id="UP000031602"/>
    </source>
</evidence>
<dbReference type="SUPFAM" id="SSF54060">
    <property type="entry name" value="His-Me finger endonucleases"/>
    <property type="match status" value="1"/>
</dbReference>
<name>A0A0B4N249_9CAUD</name>
<keyword evidence="3" id="KW-1185">Reference proteome</keyword>
<dbReference type="OrthoDB" id="21336at10239"/>
<dbReference type="Pfam" id="PF13392">
    <property type="entry name" value="HNH_3"/>
    <property type="match status" value="1"/>
</dbReference>
<protein>
    <submittedName>
        <fullName evidence="2">HNH homing endonuclease</fullName>
    </submittedName>
</protein>
<feature type="domain" description="HNH nuclease" evidence="1">
    <location>
        <begin position="66"/>
        <end position="109"/>
    </location>
</feature>
<evidence type="ECO:0000259" key="1">
    <source>
        <dbReference type="Pfam" id="PF13392"/>
    </source>
</evidence>
<sequence length="137" mass="15963">MEEVWKDHPYYDFLSVSSFGRVKIKPFTAIMNNGGVRLFVGKPYSGYREKDGRMVFVNKKRKFKKRIHILVCETFHGEKPFPNAVVMHLDDNPSNNRADNLQWGSQKDNLNTESFIAYCKSRVGDDNPRIKGMQKFI</sequence>
<dbReference type="RefSeq" id="YP_009152887.1">
    <property type="nucleotide sequence ID" value="NC_027395.1"/>
</dbReference>
<evidence type="ECO:0000313" key="2">
    <source>
        <dbReference type="EMBL" id="AIF71789.1"/>
    </source>
</evidence>
<dbReference type="InterPro" id="IPR003615">
    <property type="entry name" value="HNH_nuc"/>
</dbReference>
<proteinExistence type="predicted"/>
<gene>
    <name evidence="2" type="ORF">SU10_036</name>
</gene>
<keyword evidence="2" id="KW-0540">Nuclease</keyword>
<accession>A0A0B4N249</accession>
<dbReference type="GO" id="GO:0004519">
    <property type="term" value="F:endonuclease activity"/>
    <property type="evidence" value="ECO:0007669"/>
    <property type="project" value="UniProtKB-KW"/>
</dbReference>
<dbReference type="GeneID" id="24725238"/>
<keyword evidence="2" id="KW-0378">Hydrolase</keyword>
<organism evidence="2 3">
    <name type="scientific">Escherichia phage vB_EcoP_SU10</name>
    <dbReference type="NCBI Taxonomy" id="1519788"/>
    <lineage>
        <taxon>Viruses</taxon>
        <taxon>Duplodnaviria</taxon>
        <taxon>Heunggongvirae</taxon>
        <taxon>Uroviricota</taxon>
        <taxon>Caudoviricetes</taxon>
        <taxon>Mktvariviridae</taxon>
        <taxon>Gordonclarkvirinae</taxon>
        <taxon>Kuravirus</taxon>
        <taxon>Kuravirus CHD5UKE1</taxon>
        <taxon>Kuravirus SU10</taxon>
    </lineage>
</organism>
<reference evidence="2 3" key="1">
    <citation type="journal article" date="2014" name="PLoS ONE">
        <title>Genomic, Proteomic, Morphological, and Phylogenetic Analyses of vB_EcoP_SU10, a Podoviridae Phage with C3 Morphology.</title>
        <authorList>
            <person name="Mirzaei M.K."/>
            <person name="Eriksson H."/>
            <person name="Kasuga K."/>
            <person name="Haggard-Ljungquist E."/>
            <person name="Nilsson A.S."/>
        </authorList>
    </citation>
    <scope>NUCLEOTIDE SEQUENCE [LARGE SCALE GENOMIC DNA]</scope>
</reference>
<keyword evidence="2" id="KW-0255">Endonuclease</keyword>